<protein>
    <submittedName>
        <fullName evidence="9">Transposable element P transposase</fullName>
    </submittedName>
</protein>
<feature type="region of interest" description="Disordered" evidence="7">
    <location>
        <begin position="1092"/>
        <end position="1111"/>
    </location>
</feature>
<feature type="compositionally biased region" description="Basic and acidic residues" evidence="7">
    <location>
        <begin position="1092"/>
        <end position="1102"/>
    </location>
</feature>
<organism evidence="9 10">
    <name type="scientific">Frankliniella fusca</name>
    <dbReference type="NCBI Taxonomy" id="407009"/>
    <lineage>
        <taxon>Eukaryota</taxon>
        <taxon>Metazoa</taxon>
        <taxon>Ecdysozoa</taxon>
        <taxon>Arthropoda</taxon>
        <taxon>Hexapoda</taxon>
        <taxon>Insecta</taxon>
        <taxon>Pterygota</taxon>
        <taxon>Neoptera</taxon>
        <taxon>Paraneoptera</taxon>
        <taxon>Thysanoptera</taxon>
        <taxon>Terebrantia</taxon>
        <taxon>Thripoidea</taxon>
        <taxon>Thripidae</taxon>
        <taxon>Frankliniella</taxon>
    </lineage>
</organism>
<dbReference type="AlphaFoldDB" id="A0AAE1HEF9"/>
<dbReference type="SUPFAM" id="SSF57716">
    <property type="entry name" value="Glucocorticoid receptor-like (DNA-binding domain)"/>
    <property type="match status" value="1"/>
</dbReference>
<dbReference type="InterPro" id="IPR048367">
    <property type="entry name" value="TNP-like_RNaseH_C"/>
</dbReference>
<feature type="compositionally biased region" description="Basic and acidic residues" evidence="7">
    <location>
        <begin position="527"/>
        <end position="537"/>
    </location>
</feature>
<evidence type="ECO:0000256" key="6">
    <source>
        <dbReference type="SAM" id="Coils"/>
    </source>
</evidence>
<feature type="region of interest" description="Disordered" evidence="7">
    <location>
        <begin position="128"/>
        <end position="154"/>
    </location>
</feature>
<dbReference type="PANTHER" id="PTHR47577:SF2">
    <property type="entry name" value="THAP DOMAIN CONTAINING 9"/>
    <property type="match status" value="1"/>
</dbReference>
<evidence type="ECO:0000256" key="4">
    <source>
        <dbReference type="ARBA" id="ARBA00023125"/>
    </source>
</evidence>
<dbReference type="InterPro" id="IPR048366">
    <property type="entry name" value="TNP-like_GBD"/>
</dbReference>
<dbReference type="EMBL" id="JAHWGI010000984">
    <property type="protein sequence ID" value="KAK3919871.1"/>
    <property type="molecule type" value="Genomic_DNA"/>
</dbReference>
<sequence length="1111" mass="127575">MPYCFVPKCKGGSKAQIQYYEDNNLPKLHFFQAPDEVTRILEARKKWSHLIKRENTVSKGKRKERELQYLKNTEKVCSAHFPEKDLILYYEHKVNGNVVRIPRDRALLKPGALPVLLNQYPLYYQPKVVERKPPAQRPESTPSAKRKKKSDVEDLEITDNSVNENVALEDLNTTASKNDDSVNSDISNNATEIQSSTSAETWSCCSIKNMKLPIDWVPCNTLSETEKFVAHINPKDLVMDKIIIFKGTDLPVIKIRGVSVTSVDLPPKLCTTTDAEKIVHKVDQIGVCAGTAEKERHRKIEMRIDKVEERKEKKKNRIKNTVRSLKRSKINLLSKIQKYKIKLDNMQAECQKKNETVLNEAVGKLPKAQQEAVKACFDASKRKGPSGNRYTAQWVYECMLMRIKDKKLYNHIRVHQILPLPTVSTINGYLRNYGGTYGFQPQTLQLLAEKTEGLKSRQRRGVLLIDEAKLQPGAYFDSSLLKIGGFKDFGEQNEEDLGEDFREEVEEALAKLPEDPLAPQRLKRQEKRKEQNQHKRDKTLGDHALVITFQPFIGKWVQTIACFLSKGNANSDELTKLILEATILLEKSNLLVDGVITDGASWNRSMWIKFGINEDNPSAEHPCDPTRRLWFLSDFPHLLKCMRNCLVKDKIIMTPEGDIKLEHWRAIVDANKLKQIGIRAAHKLTSDHLNPSPWQKMNCRMAWEFWSRSAAAAMESLRFQGCDQVDDCSASIKWCQLINDLADSMNANRPENAVRLESDAFKKIGEFLEEFIKLKDWRNKKLRDKLEMAEKARLAHLRKQGKNPRGKSEKYFEQQDWVFSDSTDIGLIVSLKAAQEIIKFLREKEGFLYVMTARLNQDALERFFGLMRQSCGRNTHPEPRVFAQLFRLLSIYSLVKPIRGSNITGGDMVTTLLNLEDLRKKPKAERHKALSDKLDEIILGENLEDIPEVLDHVDHAYLNETVDEFALRYVSGFMARHAKKYANNCSDCLESLQKPATERNDLDLLITHKSRGGLIYPSDKLVNLVGILEKKVIDVSLNNELEENILFVVLDALSSVRVGKVGCLLHEDDLTKCIMKSYLIMRMHFVSRRWNEKTREQRDKQKGLRKQAHLT</sequence>
<dbReference type="GO" id="GO:0003677">
    <property type="term" value="F:DNA binding"/>
    <property type="evidence" value="ECO:0007669"/>
    <property type="project" value="UniProtKB-UniRule"/>
</dbReference>
<feature type="region of interest" description="Disordered" evidence="7">
    <location>
        <begin position="516"/>
        <end position="537"/>
    </location>
</feature>
<evidence type="ECO:0000256" key="5">
    <source>
        <dbReference type="PROSITE-ProRule" id="PRU00309"/>
    </source>
</evidence>
<keyword evidence="2 5" id="KW-0863">Zinc-finger</keyword>
<dbReference type="Proteomes" id="UP001219518">
    <property type="component" value="Unassembled WGS sequence"/>
</dbReference>
<dbReference type="SMART" id="SM00980">
    <property type="entry name" value="THAP"/>
    <property type="match status" value="1"/>
</dbReference>
<keyword evidence="3" id="KW-0862">Zinc</keyword>
<evidence type="ECO:0000313" key="9">
    <source>
        <dbReference type="EMBL" id="KAK3919871.1"/>
    </source>
</evidence>
<feature type="domain" description="THAP-type" evidence="8">
    <location>
        <begin position="1"/>
        <end position="117"/>
    </location>
</feature>
<reference evidence="9" key="2">
    <citation type="journal article" date="2023" name="BMC Genomics">
        <title>Pest status, molecular evolution, and epigenetic factors derived from the genome assembly of Frankliniella fusca, a thysanopteran phytovirus vector.</title>
        <authorList>
            <person name="Catto M.A."/>
            <person name="Labadie P.E."/>
            <person name="Jacobson A.L."/>
            <person name="Kennedy G.G."/>
            <person name="Srinivasan R."/>
            <person name="Hunt B.G."/>
        </authorList>
    </citation>
    <scope>NUCLEOTIDE SEQUENCE</scope>
    <source>
        <strain evidence="9">PL_HMW_Pooled</strain>
    </source>
</reference>
<dbReference type="GO" id="GO:0008270">
    <property type="term" value="F:zinc ion binding"/>
    <property type="evidence" value="ECO:0007669"/>
    <property type="project" value="UniProtKB-KW"/>
</dbReference>
<comment type="caution">
    <text evidence="9">The sequence shown here is derived from an EMBL/GenBank/DDBJ whole genome shotgun (WGS) entry which is preliminary data.</text>
</comment>
<keyword evidence="6" id="KW-0175">Coiled coil</keyword>
<proteinExistence type="predicted"/>
<evidence type="ECO:0000256" key="2">
    <source>
        <dbReference type="ARBA" id="ARBA00022771"/>
    </source>
</evidence>
<evidence type="ECO:0000256" key="3">
    <source>
        <dbReference type="ARBA" id="ARBA00022833"/>
    </source>
</evidence>
<dbReference type="InterPro" id="IPR048365">
    <property type="entry name" value="TNP-like_RNaseH_N"/>
</dbReference>
<dbReference type="Pfam" id="PF21789">
    <property type="entry name" value="TNP-like_RNaseH_C"/>
    <property type="match status" value="1"/>
</dbReference>
<keyword evidence="4 5" id="KW-0238">DNA-binding</keyword>
<dbReference type="PANTHER" id="PTHR47577">
    <property type="entry name" value="THAP DOMAIN-CONTAINING PROTEIN 6"/>
    <property type="match status" value="1"/>
</dbReference>
<evidence type="ECO:0000256" key="1">
    <source>
        <dbReference type="ARBA" id="ARBA00022723"/>
    </source>
</evidence>
<reference evidence="9" key="1">
    <citation type="submission" date="2021-07" db="EMBL/GenBank/DDBJ databases">
        <authorList>
            <person name="Catto M.A."/>
            <person name="Jacobson A."/>
            <person name="Kennedy G."/>
            <person name="Labadie P."/>
            <person name="Hunt B.G."/>
            <person name="Srinivasan R."/>
        </authorList>
    </citation>
    <scope>NUCLEOTIDE SEQUENCE</scope>
    <source>
        <strain evidence="9">PL_HMW_Pooled</strain>
        <tissue evidence="9">Head</tissue>
    </source>
</reference>
<dbReference type="Pfam" id="PF21788">
    <property type="entry name" value="TNP-like_GBD"/>
    <property type="match status" value="1"/>
</dbReference>
<gene>
    <name evidence="9" type="ORF">KUF71_009157</name>
</gene>
<dbReference type="PROSITE" id="PS50950">
    <property type="entry name" value="ZF_THAP"/>
    <property type="match status" value="1"/>
</dbReference>
<accession>A0AAE1HEF9</accession>
<name>A0AAE1HEF9_9NEOP</name>
<evidence type="ECO:0000313" key="10">
    <source>
        <dbReference type="Proteomes" id="UP001219518"/>
    </source>
</evidence>
<dbReference type="Pfam" id="PF21787">
    <property type="entry name" value="TNP-like_RNaseH_N"/>
    <property type="match status" value="2"/>
</dbReference>
<dbReference type="InterPro" id="IPR006612">
    <property type="entry name" value="THAP_Znf"/>
</dbReference>
<keyword evidence="10" id="KW-1185">Reference proteome</keyword>
<evidence type="ECO:0000256" key="7">
    <source>
        <dbReference type="SAM" id="MobiDB-lite"/>
    </source>
</evidence>
<feature type="coiled-coil region" evidence="6">
    <location>
        <begin position="297"/>
        <end position="356"/>
    </location>
</feature>
<keyword evidence="1" id="KW-0479">Metal-binding</keyword>
<evidence type="ECO:0000259" key="8">
    <source>
        <dbReference type="PROSITE" id="PS50950"/>
    </source>
</evidence>
<dbReference type="Pfam" id="PF05485">
    <property type="entry name" value="THAP"/>
    <property type="match status" value="1"/>
</dbReference>